<evidence type="ECO:0000313" key="2">
    <source>
        <dbReference type="Proteomes" id="UP000009144"/>
    </source>
</evidence>
<dbReference type="HOGENOM" id="CLU_2666896_0_0_6"/>
<proteinExistence type="predicted"/>
<gene>
    <name evidence="1" type="ordered locus">Q7A_557</name>
</gene>
<keyword evidence="2" id="KW-1185">Reference proteome</keyword>
<sequence>MACGLACWLGTGLVCADSVVGDDAGTSLLSTAGLWLTGVVLQADKNMTRLAIIKSILCIVTGITDLSENIFDPID</sequence>
<reference evidence="1 2" key="2">
    <citation type="journal article" date="2013" name="Int. J. Syst. Evol. Microbiol.">
        <title>Methylophaga nitratireducenticrescens sp. nov. and Methylophaga frappieri sp. nov., isolated from the biofilm of the methanol-fed denitrification system treating the seawater at the Montreal Biodome.</title>
        <authorList>
            <person name="Villeneuve C."/>
            <person name="Martineau C."/>
            <person name="Mauffrey F."/>
            <person name="Villemur R."/>
        </authorList>
    </citation>
    <scope>NUCLEOTIDE SEQUENCE [LARGE SCALE GENOMIC DNA]</scope>
    <source>
        <strain evidence="1 2">JAM1</strain>
    </source>
</reference>
<organism evidence="1 2">
    <name type="scientific">Methylophaga nitratireducenticrescens</name>
    <dbReference type="NCBI Taxonomy" id="754476"/>
    <lineage>
        <taxon>Bacteria</taxon>
        <taxon>Pseudomonadati</taxon>
        <taxon>Pseudomonadota</taxon>
        <taxon>Gammaproteobacteria</taxon>
        <taxon>Thiotrichales</taxon>
        <taxon>Piscirickettsiaceae</taxon>
        <taxon>Methylophaga</taxon>
    </lineage>
</organism>
<accession>I1XG84</accession>
<name>I1XG84_METNJ</name>
<reference evidence="1 2" key="1">
    <citation type="journal article" date="2012" name="J. Bacteriol.">
        <title>Complete genome sequences of Methylophaga sp. strain JAM1 and Methylophaga sp. strain JAM7.</title>
        <authorList>
            <person name="Villeneuve C."/>
            <person name="Martineau C."/>
            <person name="Mauffrey F."/>
            <person name="Villemur R."/>
        </authorList>
    </citation>
    <scope>NUCLEOTIDE SEQUENCE [LARGE SCALE GENOMIC DNA]</scope>
    <source>
        <strain evidence="1 2">JAM1</strain>
    </source>
</reference>
<dbReference type="EMBL" id="CP003390">
    <property type="protein sequence ID" value="AFI83403.1"/>
    <property type="molecule type" value="Genomic_DNA"/>
</dbReference>
<dbReference type="AlphaFoldDB" id="I1XG84"/>
<dbReference type="PATRIC" id="fig|754476.3.peg.548"/>
<dbReference type="Proteomes" id="UP000009144">
    <property type="component" value="Chromosome"/>
</dbReference>
<evidence type="ECO:0000313" key="1">
    <source>
        <dbReference type="EMBL" id="AFI83403.1"/>
    </source>
</evidence>
<protein>
    <submittedName>
        <fullName evidence="1">Uncharacterized protein</fullName>
    </submittedName>
</protein>